<dbReference type="InterPro" id="IPR016181">
    <property type="entry name" value="Acyl_CoA_acyltransferase"/>
</dbReference>
<name>A0ABU3ZRF1_9SPHN</name>
<sequence>MQAPREYHSFVEMRQALAGRLDRADRPRLFDRLDWMEALHRHCFPDIPLRMLSVSAAQGDAWMFLLAPAPGRLRALANYYSFAWAPIFTGAVDAATQQQMLTAIARHLRARCSRIDLYPIEDGAALAVALRRAGWWTVRRAMGGRHLLPLRGRDFFAYWADRPGRLRNLVRRKGRGSPFALSIHDQLTPRLWDDYVDVQARSWQGPEPARGTAFLRALAERESAAGTLRLGFARAQGRAVATQLWTIEGGVALIHKLAHDRAFDAQSPGTLLSHAMFARAIDRDGATLIDYGTGDNGYKADWMEQRLPLYRIDAFNPRSPASWLPAARAAISALVG</sequence>
<dbReference type="EMBL" id="JAPTHD010000001">
    <property type="protein sequence ID" value="MDV5822058.1"/>
    <property type="molecule type" value="Genomic_DNA"/>
</dbReference>
<dbReference type="SUPFAM" id="SSF55729">
    <property type="entry name" value="Acyl-CoA N-acyltransferases (Nat)"/>
    <property type="match status" value="1"/>
</dbReference>
<organism evidence="2 3">
    <name type="scientific">Sphingobium naphthae</name>
    <dbReference type="NCBI Taxonomy" id="1886786"/>
    <lineage>
        <taxon>Bacteria</taxon>
        <taxon>Pseudomonadati</taxon>
        <taxon>Pseudomonadota</taxon>
        <taxon>Alphaproteobacteria</taxon>
        <taxon>Sphingomonadales</taxon>
        <taxon>Sphingomonadaceae</taxon>
        <taxon>Sphingobium</taxon>
    </lineage>
</organism>
<comment type="caution">
    <text evidence="2">The sequence shown here is derived from an EMBL/GenBank/DDBJ whole genome shotgun (WGS) entry which is preliminary data.</text>
</comment>
<evidence type="ECO:0000259" key="1">
    <source>
        <dbReference type="Pfam" id="PF13480"/>
    </source>
</evidence>
<evidence type="ECO:0000313" key="3">
    <source>
        <dbReference type="Proteomes" id="UP001185984"/>
    </source>
</evidence>
<gene>
    <name evidence="2" type="ORF">O0R41_00370</name>
</gene>
<feature type="domain" description="BioF2-like acetyltransferase" evidence="1">
    <location>
        <begin position="171"/>
        <end position="299"/>
    </location>
</feature>
<protein>
    <submittedName>
        <fullName evidence="2">GNAT family N-acetyltransferase</fullName>
    </submittedName>
</protein>
<dbReference type="Proteomes" id="UP001185984">
    <property type="component" value="Unassembled WGS sequence"/>
</dbReference>
<accession>A0ABU3ZRF1</accession>
<reference evidence="3" key="1">
    <citation type="journal article" date="2022" name="J Environ Chem Eng">
        <title>Biodegradation of petroleum oil using a constructed nonpathogenic and heavy metal-tolerant bacterial consortium isolated from marine sponges.</title>
        <authorList>
            <person name="Dechsakulwatana C."/>
            <person name="Rungsihiranrut A."/>
            <person name="Muangchinda C."/>
            <person name="Ningthoujam R."/>
            <person name="Klankeo P."/>
            <person name="Pinyakong O."/>
        </authorList>
    </citation>
    <scope>NUCLEOTIDE SEQUENCE [LARGE SCALE GENOMIC DNA]</scope>
    <source>
        <strain evidence="3">MO2-4</strain>
    </source>
</reference>
<keyword evidence="3" id="KW-1185">Reference proteome</keyword>
<dbReference type="Pfam" id="PF13480">
    <property type="entry name" value="Acetyltransf_6"/>
    <property type="match status" value="1"/>
</dbReference>
<dbReference type="InterPro" id="IPR038740">
    <property type="entry name" value="BioF2-like_GNAT_dom"/>
</dbReference>
<evidence type="ECO:0000313" key="2">
    <source>
        <dbReference type="EMBL" id="MDV5822058.1"/>
    </source>
</evidence>
<dbReference type="Gene3D" id="3.40.630.30">
    <property type="match status" value="1"/>
</dbReference>
<dbReference type="RefSeq" id="WP_317515362.1">
    <property type="nucleotide sequence ID" value="NZ_JAPTHD010000001.1"/>
</dbReference>
<proteinExistence type="predicted"/>